<evidence type="ECO:0000259" key="9">
    <source>
        <dbReference type="Pfam" id="PF07669"/>
    </source>
</evidence>
<comment type="catalytic activity">
    <reaction evidence="7">
        <text>a 2'-deoxyadenosine in DNA + S-adenosyl-L-methionine = an N(6)-methyl-2'-deoxyadenosine in DNA + S-adenosyl-L-homocysteine + H(+)</text>
        <dbReference type="Rhea" id="RHEA:15197"/>
        <dbReference type="Rhea" id="RHEA-COMP:12418"/>
        <dbReference type="Rhea" id="RHEA-COMP:12419"/>
        <dbReference type="ChEBI" id="CHEBI:15378"/>
        <dbReference type="ChEBI" id="CHEBI:57856"/>
        <dbReference type="ChEBI" id="CHEBI:59789"/>
        <dbReference type="ChEBI" id="CHEBI:90615"/>
        <dbReference type="ChEBI" id="CHEBI:90616"/>
        <dbReference type="EC" id="2.1.1.72"/>
    </reaction>
</comment>
<evidence type="ECO:0000256" key="4">
    <source>
        <dbReference type="ARBA" id="ARBA00022691"/>
    </source>
</evidence>
<keyword evidence="3" id="KW-0808">Transferase</keyword>
<accession>A0A166B250</accession>
<dbReference type="OrthoDB" id="70888at2157"/>
<dbReference type="GO" id="GO:0032259">
    <property type="term" value="P:methylation"/>
    <property type="evidence" value="ECO:0007669"/>
    <property type="project" value="UniProtKB-KW"/>
</dbReference>
<proteinExistence type="predicted"/>
<dbReference type="InterPro" id="IPR011639">
    <property type="entry name" value="MethylTrfase_TaqI-like_dom"/>
</dbReference>
<protein>
    <recommendedName>
        <fullName evidence="1">site-specific DNA-methyltransferase (adenine-specific)</fullName>
        <ecNumber evidence="1">2.1.1.72</ecNumber>
    </recommendedName>
</protein>
<evidence type="ECO:0000256" key="6">
    <source>
        <dbReference type="ARBA" id="ARBA00023125"/>
    </source>
</evidence>
<dbReference type="PROSITE" id="PS00092">
    <property type="entry name" value="N6_MTASE"/>
    <property type="match status" value="1"/>
</dbReference>
<dbReference type="GO" id="GO:0009307">
    <property type="term" value="P:DNA restriction-modification system"/>
    <property type="evidence" value="ECO:0007669"/>
    <property type="project" value="UniProtKB-KW"/>
</dbReference>
<dbReference type="InterPro" id="IPR050953">
    <property type="entry name" value="N4_N6_ade-DNA_methylase"/>
</dbReference>
<sequence length="992" mass="115728">MTAPKRVKELVEKFENNIKGYKSSNYNEQNVRQEFIDPFFECLGWDVYNKKDSAPQFRDVIFEDSIKVGKGTKAPDYCFTLNGQKIFFVEAKKPSVNIEASVGPSFQVRRYAWSAKLGISVLTDFEELAIYESKTRPYPKDKASTGRIKFYKFTDYVEKWDEIKDILSREAVRKGNLDRFVESSSKKGTTKVDDEFLKEIEKWRELLAKKIAVRNKYISLAQLNFAVQQTIDRILFLRIAEDKGIEPYEQLKNLLSSENVYEQFGKLCKKADDKYNAGIFHFKDEKEVSLDPDKFTLDLTIDNGVFKEIIKDLYYPKSPYEFSVISPEILGNIYEQFLGKIIRFTAKKQVKIEEKEEVKKAGGVFYTPKYVVDFIVKNTVGDICKGKTPNQVAKLKFLDPSCGSGSFLLGIYEYLLNWHLNYYSNLEKHPKDTIYKGKNDQYHLTIRKKKEILLNNIYGVDIDSQAVEVSKLSLLLKVLEDENKDALEAQQKLFQERILPFLGDNIKCGNSLISSDIIQKQKETKFEITPKDIPIINPFDWNIEFKEIIENGGFDAIIGNPPYFNIQTLGRNSKEAEYLKNNYKVYMDKSDILFYFIEKSTKISKNYISFITSNAFLFSDKGKNLRNFIVDESPITKIINFEKFRVFDKANITTLIAIFNKNNKSSKNNKINRSNNTEFISLKENNYDITNLINIINSENNYSKTILKKNEVFSLIDKKIKDLNKKIDKNHAKLGDLLLVGKGMETAADKIFSFKEYPTEFPKEFIKKRITGKTIDKYYINDKTDYILYFEFIKDFKKLPESIQKHLNDNKQKLKNRADKKRRSTSPWWNYTFALHNEYYDLPKIYCSRRAKDNVFVLDENFEYLGFSNMTVLFSTNEKFNLKYILALLNSKLLTFRYKTIGKQTGGGSYEYFPNGIVKFPIPEISLEKQNSFIKLADEMIELKKQLSNAKTPHEKRLIDIQIKSTDKEINSLVYKLYKLNNEEIKLIEESI</sequence>
<dbReference type="PANTHER" id="PTHR33841:SF6">
    <property type="entry name" value="TYPE II METHYLTRANSFERASE M.HINDII"/>
    <property type="match status" value="1"/>
</dbReference>
<dbReference type="AlphaFoldDB" id="A0A166B250"/>
<dbReference type="SUPFAM" id="SSF116734">
    <property type="entry name" value="DNA methylase specificity domain"/>
    <property type="match status" value="1"/>
</dbReference>
<feature type="coiled-coil region" evidence="8">
    <location>
        <begin position="469"/>
        <end position="496"/>
    </location>
</feature>
<reference evidence="11 12" key="1">
    <citation type="submission" date="2016-04" db="EMBL/GenBank/DDBJ databases">
        <title>Genome sequence of Methanobrevibacter curvatus DSM 11111.</title>
        <authorList>
            <person name="Poehlein A."/>
            <person name="Seedorf H."/>
            <person name="Daniel R."/>
        </authorList>
    </citation>
    <scope>NUCLEOTIDE SEQUENCE [LARGE SCALE GENOMIC DNA]</scope>
    <source>
        <strain evidence="11 12">DSM 11111</strain>
    </source>
</reference>
<keyword evidence="2" id="KW-0489">Methyltransferase</keyword>
<dbReference type="GO" id="GO:0003677">
    <property type="term" value="F:DNA binding"/>
    <property type="evidence" value="ECO:0007669"/>
    <property type="project" value="UniProtKB-KW"/>
</dbReference>
<dbReference type="PANTHER" id="PTHR33841">
    <property type="entry name" value="DNA METHYLTRANSFERASE YEEA-RELATED"/>
    <property type="match status" value="1"/>
</dbReference>
<keyword evidence="5" id="KW-0680">Restriction system</keyword>
<dbReference type="Pfam" id="PF07669">
    <property type="entry name" value="Eco57I"/>
    <property type="match status" value="1"/>
</dbReference>
<dbReference type="SUPFAM" id="SSF53335">
    <property type="entry name" value="S-adenosyl-L-methionine-dependent methyltransferases"/>
    <property type="match status" value="1"/>
</dbReference>
<organism evidence="11 12">
    <name type="scientific">Methanobrevibacter curvatus</name>
    <dbReference type="NCBI Taxonomy" id="49547"/>
    <lineage>
        <taxon>Archaea</taxon>
        <taxon>Methanobacteriati</taxon>
        <taxon>Methanobacteriota</taxon>
        <taxon>Methanomada group</taxon>
        <taxon>Methanobacteria</taxon>
        <taxon>Methanobacteriales</taxon>
        <taxon>Methanobacteriaceae</taxon>
        <taxon>Methanobrevibacter</taxon>
    </lineage>
</organism>
<dbReference type="Gene3D" id="3.40.50.150">
    <property type="entry name" value="Vaccinia Virus protein VP39"/>
    <property type="match status" value="1"/>
</dbReference>
<keyword evidence="8" id="KW-0175">Coiled coil</keyword>
<dbReference type="EC" id="2.1.1.72" evidence="1"/>
<feature type="domain" description="TaqI-like C-terminal specificity" evidence="10">
    <location>
        <begin position="770"/>
        <end position="922"/>
    </location>
</feature>
<dbReference type="STRING" id="49547.MBCUR_09100"/>
<evidence type="ECO:0000256" key="2">
    <source>
        <dbReference type="ARBA" id="ARBA00022603"/>
    </source>
</evidence>
<comment type="caution">
    <text evidence="11">The sequence shown here is derived from an EMBL/GenBank/DDBJ whole genome shotgun (WGS) entry which is preliminary data.</text>
</comment>
<name>A0A166B250_9EURY</name>
<keyword evidence="6" id="KW-0238">DNA-binding</keyword>
<dbReference type="Proteomes" id="UP000077245">
    <property type="component" value="Unassembled WGS sequence"/>
</dbReference>
<evidence type="ECO:0000256" key="5">
    <source>
        <dbReference type="ARBA" id="ARBA00022747"/>
    </source>
</evidence>
<evidence type="ECO:0000313" key="11">
    <source>
        <dbReference type="EMBL" id="KZX12768.1"/>
    </source>
</evidence>
<dbReference type="InterPro" id="IPR025931">
    <property type="entry name" value="TaqI_C"/>
</dbReference>
<dbReference type="Gene3D" id="3.90.1570.30">
    <property type="match status" value="1"/>
</dbReference>
<dbReference type="Pfam" id="PF12950">
    <property type="entry name" value="TaqI_C"/>
    <property type="match status" value="1"/>
</dbReference>
<dbReference type="GO" id="GO:0016787">
    <property type="term" value="F:hydrolase activity"/>
    <property type="evidence" value="ECO:0007669"/>
    <property type="project" value="UniProtKB-KW"/>
</dbReference>
<evidence type="ECO:0000256" key="7">
    <source>
        <dbReference type="ARBA" id="ARBA00047942"/>
    </source>
</evidence>
<dbReference type="GO" id="GO:0009007">
    <property type="term" value="F:site-specific DNA-methyltransferase (adenine-specific) activity"/>
    <property type="evidence" value="ECO:0007669"/>
    <property type="project" value="UniProtKB-EC"/>
</dbReference>
<dbReference type="PRINTS" id="PR00507">
    <property type="entry name" value="N12N6MTFRASE"/>
</dbReference>
<dbReference type="EMBL" id="LWMV01000161">
    <property type="protein sequence ID" value="KZX12768.1"/>
    <property type="molecule type" value="Genomic_DNA"/>
</dbReference>
<evidence type="ECO:0000259" key="10">
    <source>
        <dbReference type="Pfam" id="PF12950"/>
    </source>
</evidence>
<evidence type="ECO:0000313" key="12">
    <source>
        <dbReference type="Proteomes" id="UP000077245"/>
    </source>
</evidence>
<feature type="domain" description="Type II methyltransferase M.TaqI-like" evidence="9">
    <location>
        <begin position="455"/>
        <end position="647"/>
    </location>
</feature>
<gene>
    <name evidence="11" type="ORF">MBCUR_09100</name>
</gene>
<evidence type="ECO:0000256" key="1">
    <source>
        <dbReference type="ARBA" id="ARBA00011900"/>
    </source>
</evidence>
<keyword evidence="11" id="KW-0378">Hydrolase</keyword>
<dbReference type="InterPro" id="IPR002052">
    <property type="entry name" value="DNA_methylase_N6_adenine_CS"/>
</dbReference>
<keyword evidence="12" id="KW-1185">Reference proteome</keyword>
<dbReference type="PATRIC" id="fig|49547.3.peg.979"/>
<dbReference type="InterPro" id="IPR029063">
    <property type="entry name" value="SAM-dependent_MTases_sf"/>
</dbReference>
<evidence type="ECO:0000256" key="8">
    <source>
        <dbReference type="SAM" id="Coils"/>
    </source>
</evidence>
<evidence type="ECO:0000256" key="3">
    <source>
        <dbReference type="ARBA" id="ARBA00022679"/>
    </source>
</evidence>
<keyword evidence="4" id="KW-0949">S-adenosyl-L-methionine</keyword>
<dbReference type="RefSeq" id="WP_067090780.1">
    <property type="nucleotide sequence ID" value="NZ_LWMV01000161.1"/>
</dbReference>